<evidence type="ECO:0000256" key="8">
    <source>
        <dbReference type="NCBIfam" id="TIGR00188"/>
    </source>
</evidence>
<dbReference type="OrthoDB" id="9810867at2"/>
<sequence length="112" mass="13257">MQSQFRLRENREFRRVFQRGRSAATGRFVLYWYKTQIGHFHVGFSISKKVGNAVQRNQLKRRLRACFQELSPQLRDQSVDFVVIARKGSADTSYLEICRDVQKLLKKAQFMV</sequence>
<keyword evidence="6 7" id="KW-0694">RNA-binding</keyword>
<gene>
    <name evidence="7" type="primary">rnpA</name>
    <name evidence="9" type="ORF">AN477_17315</name>
</gene>
<comment type="caution">
    <text evidence="9">The sequence shown here is derived from an EMBL/GenBank/DDBJ whole genome shotgun (WGS) entry which is preliminary data.</text>
</comment>
<dbReference type="InterPro" id="IPR000100">
    <property type="entry name" value="RNase_P"/>
</dbReference>
<dbReference type="PANTHER" id="PTHR33992:SF1">
    <property type="entry name" value="RIBONUCLEASE P PROTEIN COMPONENT"/>
    <property type="match status" value="1"/>
</dbReference>
<dbReference type="PANTHER" id="PTHR33992">
    <property type="entry name" value="RIBONUCLEASE P PROTEIN COMPONENT"/>
    <property type="match status" value="1"/>
</dbReference>
<dbReference type="GO" id="GO:0042781">
    <property type="term" value="F:3'-tRNA processing endoribonuclease activity"/>
    <property type="evidence" value="ECO:0007669"/>
    <property type="project" value="TreeGrafter"/>
</dbReference>
<dbReference type="InterPro" id="IPR014721">
    <property type="entry name" value="Ribsml_uS5_D2-typ_fold_subgr"/>
</dbReference>
<keyword evidence="2 7" id="KW-0819">tRNA processing</keyword>
<evidence type="ECO:0000256" key="7">
    <source>
        <dbReference type="HAMAP-Rule" id="MF_00227"/>
    </source>
</evidence>
<evidence type="ECO:0000256" key="1">
    <source>
        <dbReference type="ARBA" id="ARBA00002663"/>
    </source>
</evidence>
<dbReference type="PATRIC" id="fig|471514.4.peg.3589"/>
<reference evidence="9 10" key="1">
    <citation type="submission" date="2015-09" db="EMBL/GenBank/DDBJ databases">
        <title>Draft genome sequence of Alicyclobacillus ferrooxydans DSM 22381.</title>
        <authorList>
            <person name="Hemp J."/>
        </authorList>
    </citation>
    <scope>NUCLEOTIDE SEQUENCE [LARGE SCALE GENOMIC DNA]</scope>
    <source>
        <strain evidence="9 10">TC-34</strain>
    </source>
</reference>
<keyword evidence="4 7" id="KW-0255">Endonuclease</keyword>
<dbReference type="STRING" id="471514.AN477_17315"/>
<comment type="function">
    <text evidence="1 7">RNaseP catalyzes the removal of the 5'-leader sequence from pre-tRNA to produce the mature 5'-terminus. It can also cleave other RNA substrates such as 4.5S RNA. The protein component plays an auxiliary but essential role in vivo by binding to the 5'-leader sequence and broadening the substrate specificity of the ribozyme.</text>
</comment>
<dbReference type="GO" id="GO:0000049">
    <property type="term" value="F:tRNA binding"/>
    <property type="evidence" value="ECO:0007669"/>
    <property type="project" value="UniProtKB-UniRule"/>
</dbReference>
<proteinExistence type="inferred from homology"/>
<dbReference type="Pfam" id="PF00825">
    <property type="entry name" value="Ribonuclease_P"/>
    <property type="match status" value="1"/>
</dbReference>
<comment type="catalytic activity">
    <reaction evidence="7">
        <text>Endonucleolytic cleavage of RNA, removing 5'-extranucleotides from tRNA precursor.</text>
        <dbReference type="EC" id="3.1.26.5"/>
    </reaction>
</comment>
<evidence type="ECO:0000313" key="9">
    <source>
        <dbReference type="EMBL" id="KPV42508.1"/>
    </source>
</evidence>
<dbReference type="GO" id="GO:0004526">
    <property type="term" value="F:ribonuclease P activity"/>
    <property type="evidence" value="ECO:0007669"/>
    <property type="project" value="UniProtKB-UniRule"/>
</dbReference>
<dbReference type="PROSITE" id="PS00648">
    <property type="entry name" value="RIBONUCLEASE_P"/>
    <property type="match status" value="1"/>
</dbReference>
<dbReference type="GO" id="GO:0001682">
    <property type="term" value="P:tRNA 5'-leader removal"/>
    <property type="evidence" value="ECO:0007669"/>
    <property type="project" value="UniProtKB-UniRule"/>
</dbReference>
<dbReference type="InterPro" id="IPR020568">
    <property type="entry name" value="Ribosomal_Su5_D2-typ_SF"/>
</dbReference>
<keyword evidence="5 7" id="KW-0378">Hydrolase</keyword>
<dbReference type="NCBIfam" id="TIGR00188">
    <property type="entry name" value="rnpA"/>
    <property type="match status" value="1"/>
</dbReference>
<evidence type="ECO:0000256" key="4">
    <source>
        <dbReference type="ARBA" id="ARBA00022759"/>
    </source>
</evidence>
<dbReference type="EC" id="3.1.26.5" evidence="7 8"/>
<evidence type="ECO:0000256" key="2">
    <source>
        <dbReference type="ARBA" id="ARBA00022694"/>
    </source>
</evidence>
<dbReference type="InterPro" id="IPR020539">
    <property type="entry name" value="RNase_P_CS"/>
</dbReference>
<accession>A0A0P9GPF7</accession>
<comment type="similarity">
    <text evidence="7">Belongs to the RnpA family.</text>
</comment>
<comment type="subunit">
    <text evidence="7">Consists of a catalytic RNA component (M1 or rnpB) and a protein subunit.</text>
</comment>
<dbReference type="GO" id="GO:0030677">
    <property type="term" value="C:ribonuclease P complex"/>
    <property type="evidence" value="ECO:0007669"/>
    <property type="project" value="TreeGrafter"/>
</dbReference>
<dbReference type="Proteomes" id="UP000050482">
    <property type="component" value="Unassembled WGS sequence"/>
</dbReference>
<dbReference type="HAMAP" id="MF_00227">
    <property type="entry name" value="RNase_P"/>
    <property type="match status" value="1"/>
</dbReference>
<evidence type="ECO:0000313" key="10">
    <source>
        <dbReference type="Proteomes" id="UP000050482"/>
    </source>
</evidence>
<evidence type="ECO:0000256" key="5">
    <source>
        <dbReference type="ARBA" id="ARBA00022801"/>
    </source>
</evidence>
<organism evidence="9 10">
    <name type="scientific">Alicyclobacillus ferrooxydans</name>
    <dbReference type="NCBI Taxonomy" id="471514"/>
    <lineage>
        <taxon>Bacteria</taxon>
        <taxon>Bacillati</taxon>
        <taxon>Bacillota</taxon>
        <taxon>Bacilli</taxon>
        <taxon>Bacillales</taxon>
        <taxon>Alicyclobacillaceae</taxon>
        <taxon>Alicyclobacillus</taxon>
    </lineage>
</organism>
<evidence type="ECO:0000256" key="6">
    <source>
        <dbReference type="ARBA" id="ARBA00022884"/>
    </source>
</evidence>
<dbReference type="RefSeq" id="WP_054970431.1">
    <property type="nucleotide sequence ID" value="NZ_LJCO01000076.1"/>
</dbReference>
<protein>
    <recommendedName>
        <fullName evidence="7 8">Ribonuclease P protein component</fullName>
        <shortName evidence="7">RNase P protein</shortName>
        <shortName evidence="7">RNaseP protein</shortName>
        <ecNumber evidence="7 8">3.1.26.5</ecNumber>
    </recommendedName>
    <alternativeName>
        <fullName evidence="7">Protein C5</fullName>
    </alternativeName>
</protein>
<evidence type="ECO:0000256" key="3">
    <source>
        <dbReference type="ARBA" id="ARBA00022722"/>
    </source>
</evidence>
<dbReference type="EMBL" id="LJCO01000076">
    <property type="protein sequence ID" value="KPV42508.1"/>
    <property type="molecule type" value="Genomic_DNA"/>
</dbReference>
<keyword evidence="3 7" id="KW-0540">Nuclease</keyword>
<keyword evidence="10" id="KW-1185">Reference proteome</keyword>
<dbReference type="AlphaFoldDB" id="A0A0P9GPF7"/>
<name>A0A0P9GPF7_9BACL</name>
<dbReference type="SUPFAM" id="SSF54211">
    <property type="entry name" value="Ribosomal protein S5 domain 2-like"/>
    <property type="match status" value="1"/>
</dbReference>
<dbReference type="Gene3D" id="3.30.230.10">
    <property type="match status" value="1"/>
</dbReference>